<feature type="compositionally biased region" description="Polar residues" evidence="1">
    <location>
        <begin position="183"/>
        <end position="197"/>
    </location>
</feature>
<feature type="compositionally biased region" description="Polar residues" evidence="1">
    <location>
        <begin position="353"/>
        <end position="364"/>
    </location>
</feature>
<dbReference type="Proteomes" id="UP001497497">
    <property type="component" value="Unassembled WGS sequence"/>
</dbReference>
<reference evidence="2 3" key="1">
    <citation type="submission" date="2024-04" db="EMBL/GenBank/DDBJ databases">
        <authorList>
            <consortium name="Genoscope - CEA"/>
            <person name="William W."/>
        </authorList>
    </citation>
    <scope>NUCLEOTIDE SEQUENCE [LARGE SCALE GENOMIC DNA]</scope>
</reference>
<dbReference type="AlphaFoldDB" id="A0AAV2HE25"/>
<sequence length="754" mass="81849">VYSPSYQPGPHSSPQQPYPPQYQSPGHGYPGQSNWGSQGYPGYYQGQIGTHSSSGNAVKLPTGPVQSQFNQTNTAYGQHGNTLTSTPITSNSPCFQGSTNTLSAQVQSAAEISSQPQTEPKAIVTELDTSPPVCSESSAVQLSETQALVKRNLPADSKCGGFKSPQPPSTSPMLPKSHFDFNKQMTPSSTCPSSPNVCGSPSTSGGGSSQLKLLDQNMASPACSTGENKLTLKLSNKPSEMAPSTKISTLDFKPTVAFDSGMCAIKDIISAKSSDASKITKPAGAFTEKVELSSSTPMIQQLLMEESPARMNIKKEDRDAVMKKPMLSPTPPKPKKKYKSKTTQPSKTPGRPRSTSLSSPQPTVTGYGGGFNPNPLMNSQMMPRPGRSHSISLPFNSDPRMPVTMSSYGWPQQPQPQWKQQNYQSWQQQQQQWSGNQWPNYNPPSGGNSGDMLTNSGSMTNRLQHRSFSADAAQSPYYQNNLQQNQMTPILDEQSSVQGSTTPQMPISGGQVPISSGNSEKPSLSSLFQLVSDVGSGTEDTVWESQTSALPSLFLNSNESDTPKSTSTSELNRTSPSVKDFITLEAPFKQGFERTNSETAGMTSSEESDRIESDFISDLKPITLSVAQSVRNNHPCLGKQSRLKRLGIVSRSSELGSFEIGPNASYTYTFHVPTPVFKKLKFYRGAEARKHNFIVVRMHPMDARRYSLLKIGREIVKVVKLTEAELARYNVTLPPPSYFISSDGSTNRVNLDIP</sequence>
<proteinExistence type="predicted"/>
<evidence type="ECO:0000313" key="2">
    <source>
        <dbReference type="EMBL" id="CAL1531882.1"/>
    </source>
</evidence>
<feature type="compositionally biased region" description="Polar residues" evidence="1">
    <location>
        <begin position="64"/>
        <end position="91"/>
    </location>
</feature>
<keyword evidence="3" id="KW-1185">Reference proteome</keyword>
<feature type="compositionally biased region" description="Low complexity" evidence="1">
    <location>
        <begin position="1"/>
        <end position="15"/>
    </location>
</feature>
<feature type="region of interest" description="Disordered" evidence="1">
    <location>
        <begin position="155"/>
        <end position="211"/>
    </location>
</feature>
<protein>
    <submittedName>
        <fullName evidence="2">Uncharacterized protein</fullName>
    </submittedName>
</protein>
<feature type="region of interest" description="Disordered" evidence="1">
    <location>
        <begin position="315"/>
        <end position="368"/>
    </location>
</feature>
<evidence type="ECO:0000256" key="1">
    <source>
        <dbReference type="SAM" id="MobiDB-lite"/>
    </source>
</evidence>
<dbReference type="EMBL" id="CAXITT010000100">
    <property type="protein sequence ID" value="CAL1531882.1"/>
    <property type="molecule type" value="Genomic_DNA"/>
</dbReference>
<feature type="non-terminal residue" evidence="2">
    <location>
        <position position="1"/>
    </location>
</feature>
<feature type="non-terminal residue" evidence="2">
    <location>
        <position position="754"/>
    </location>
</feature>
<feature type="region of interest" description="Disordered" evidence="1">
    <location>
        <begin position="1"/>
        <end position="91"/>
    </location>
</feature>
<organism evidence="2 3">
    <name type="scientific">Lymnaea stagnalis</name>
    <name type="common">Great pond snail</name>
    <name type="synonym">Helix stagnalis</name>
    <dbReference type="NCBI Taxonomy" id="6523"/>
    <lineage>
        <taxon>Eukaryota</taxon>
        <taxon>Metazoa</taxon>
        <taxon>Spiralia</taxon>
        <taxon>Lophotrochozoa</taxon>
        <taxon>Mollusca</taxon>
        <taxon>Gastropoda</taxon>
        <taxon>Heterobranchia</taxon>
        <taxon>Euthyneura</taxon>
        <taxon>Panpulmonata</taxon>
        <taxon>Hygrophila</taxon>
        <taxon>Lymnaeoidea</taxon>
        <taxon>Lymnaeidae</taxon>
        <taxon>Lymnaea</taxon>
    </lineage>
</organism>
<evidence type="ECO:0000313" key="3">
    <source>
        <dbReference type="Proteomes" id="UP001497497"/>
    </source>
</evidence>
<feature type="compositionally biased region" description="Low complexity" evidence="1">
    <location>
        <begin position="23"/>
        <end position="49"/>
    </location>
</feature>
<feature type="region of interest" description="Disordered" evidence="1">
    <location>
        <begin position="554"/>
        <end position="576"/>
    </location>
</feature>
<comment type="caution">
    <text evidence="2">The sequence shown here is derived from an EMBL/GenBank/DDBJ whole genome shotgun (WGS) entry which is preliminary data.</text>
</comment>
<name>A0AAV2HE25_LYMST</name>
<accession>A0AAV2HE25</accession>
<gene>
    <name evidence="2" type="ORF">GSLYS_00005977001</name>
</gene>